<reference evidence="7" key="1">
    <citation type="journal article" date="2017" name="Virology">
        <title>Discovery of novel anelloviruses in small mammals expands the host range and diversity of the Anelloviridae.</title>
        <authorList>
            <person name="de Souza W.M."/>
            <person name="Fumagalli M.J."/>
            <person name="de Araujo J."/>
            <person name="Sabino-Santos G.Jr."/>
            <person name="Maia F.G.M."/>
            <person name="Romeiro M.F."/>
            <person name="Modha S."/>
            <person name="Nardi M.S."/>
            <person name="Queiroz L.H."/>
            <person name="Durigon E.L."/>
            <person name="Nunes M.R.T."/>
            <person name="Murcia P.R."/>
            <person name="Figueiredo L.T.M."/>
        </authorList>
    </citation>
    <scope>NUCLEOTIDE SEQUENCE</scope>
    <source>
        <strain evidence="7">138</strain>
    </source>
</reference>
<proteinExistence type="inferred from homology"/>
<evidence type="ECO:0000256" key="6">
    <source>
        <dbReference type="RuleBase" id="RU361230"/>
    </source>
</evidence>
<evidence type="ECO:0000313" key="7">
    <source>
        <dbReference type="EMBL" id="ATX61881.1"/>
    </source>
</evidence>
<comment type="subcellular location">
    <subcellularLocation>
        <location evidence="1 6">Virion</location>
    </subcellularLocation>
</comment>
<dbReference type="Pfam" id="PF02956">
    <property type="entry name" value="TT_ORF1"/>
    <property type="match status" value="1"/>
</dbReference>
<evidence type="ECO:0000256" key="3">
    <source>
        <dbReference type="ARBA" id="ARBA00022431"/>
    </source>
</evidence>
<accession>A0A2H4QBC4</accession>
<sequence length="336" mass="40918">MARAYKWKPSRWRKRRWRRPRRTYRRRPFSRGKRTRRPRRRHLRVRALYEVQPRFQRKCTIRGVFCPLILGNELANANTYQSVWHGFNPVRRFGIWGNNNSNVQLGGWVVGHFSLQMLYYEHKDWKNRWSNTNCGWDLVQYYGTTLFLEQHKDQDYIVFLDPEYQSTEEFLKTTSIHPLLMITHPNTILIKSRERAGPRRARKVFLPRPSWWDSGWSFSTDICKKGIFLFYVCFIDLDWPWLDNYIEDHKKEKAKWWKDNKWKEEFDKYVKDNFMMPTQDTDIHETLNMGPFWPRPVDVNNSKNLQLVFFYKSYWRWGGNNLTVKAVCDPCNVLPS</sequence>
<protein>
    <recommendedName>
        <fullName evidence="6">Capsid protein</fullName>
    </recommendedName>
</protein>
<keyword evidence="5 6" id="KW-0946">Virion</keyword>
<comment type="similarity">
    <text evidence="2 6">Belongs to the anelloviridae capsid protein family.</text>
</comment>
<dbReference type="EMBL" id="MF541391">
    <property type="protein sequence ID" value="ATX61881.1"/>
    <property type="molecule type" value="Genomic_DNA"/>
</dbReference>
<comment type="function">
    <text evidence="6">Self-assembles to form an icosahedral capsid.</text>
</comment>
<name>A0A2H4QBC4_9VIRU</name>
<dbReference type="GO" id="GO:0039615">
    <property type="term" value="C:T=1 icosahedral viral capsid"/>
    <property type="evidence" value="ECO:0007669"/>
    <property type="project" value="UniProtKB-UniRule"/>
</dbReference>
<keyword evidence="4 6" id="KW-0167">Capsid protein</keyword>
<organism evidence="7">
    <name type="scientific">Torque teno calomys tener virus</name>
    <dbReference type="NCBI Taxonomy" id="2054616"/>
    <lineage>
        <taxon>Viruses</taxon>
        <taxon>Monodnaviria</taxon>
        <taxon>Shotokuvirae</taxon>
        <taxon>Commensaviricota</taxon>
        <taxon>Cardeaviricetes</taxon>
        <taxon>Sanitavirales</taxon>
        <taxon>Anelloviridae</taxon>
    </lineage>
</organism>
<evidence type="ECO:0000256" key="2">
    <source>
        <dbReference type="ARBA" id="ARBA00006131"/>
    </source>
</evidence>
<evidence type="ECO:0000256" key="5">
    <source>
        <dbReference type="ARBA" id="ARBA00022844"/>
    </source>
</evidence>
<keyword evidence="3 6" id="KW-1140">T=1 icosahedral capsid protein</keyword>
<evidence type="ECO:0000256" key="4">
    <source>
        <dbReference type="ARBA" id="ARBA00022561"/>
    </source>
</evidence>
<dbReference type="InterPro" id="IPR004219">
    <property type="entry name" value="TTvirus_Unk"/>
</dbReference>
<evidence type="ECO:0000256" key="1">
    <source>
        <dbReference type="ARBA" id="ARBA00004328"/>
    </source>
</evidence>